<evidence type="ECO:0000313" key="3">
    <source>
        <dbReference type="Proteomes" id="UP001363151"/>
    </source>
</evidence>
<keyword evidence="3" id="KW-1185">Reference proteome</keyword>
<reference evidence="2 3" key="1">
    <citation type="submission" date="2024-03" db="EMBL/GenBank/DDBJ databases">
        <title>Aureococcus anophagefferens CCMP1851 and Kratosvirus quantuckense: Draft genome of a second virus-susceptible host strain in the model system.</title>
        <authorList>
            <person name="Chase E."/>
            <person name="Truchon A.R."/>
            <person name="Schepens W."/>
            <person name="Wilhelm S.W."/>
        </authorList>
    </citation>
    <scope>NUCLEOTIDE SEQUENCE [LARGE SCALE GENOMIC DNA]</scope>
    <source>
        <strain evidence="2 3">CCMP1851</strain>
    </source>
</reference>
<proteinExistence type="predicted"/>
<dbReference type="EMBL" id="JBBJCI010000089">
    <property type="protein sequence ID" value="KAK7248624.1"/>
    <property type="molecule type" value="Genomic_DNA"/>
</dbReference>
<comment type="caution">
    <text evidence="2">The sequence shown here is derived from an EMBL/GenBank/DDBJ whole genome shotgun (WGS) entry which is preliminary data.</text>
</comment>
<dbReference type="Gene3D" id="2.130.10.30">
    <property type="entry name" value="Regulator of chromosome condensation 1/beta-lactamase-inhibitor protein II"/>
    <property type="match status" value="1"/>
</dbReference>
<feature type="repeat" description="RCC1" evidence="1">
    <location>
        <begin position="142"/>
        <end position="197"/>
    </location>
</feature>
<dbReference type="Proteomes" id="UP001363151">
    <property type="component" value="Unassembled WGS sequence"/>
</dbReference>
<accession>A0ABR1G6Q4</accession>
<dbReference type="PANTHER" id="PTHR45982">
    <property type="entry name" value="REGULATOR OF CHROMOSOME CONDENSATION"/>
    <property type="match status" value="1"/>
</dbReference>
<dbReference type="InterPro" id="IPR009091">
    <property type="entry name" value="RCC1/BLIP-II"/>
</dbReference>
<dbReference type="InterPro" id="IPR000408">
    <property type="entry name" value="Reg_chr_condens"/>
</dbReference>
<sequence length="393" mass="40735">MRLATTRRRQTVLATAGPGFLGCLGHGDWATREALEAVADDAGNTVPLGGAGCVGAGWAHSACVVHGKVLVWGRYLEPPTSALRLSRLDMVLPIFARLVNATALAFDMSGDLALRPVPVALPTAASKVACGAGVTAIVDDAGALRTFGANAFGQCGVGAFGEVVSKPADVVWHDIETPPKVVDVALGFRHGLALGGDGGVYSWGKDDNGQLGIGGRDASPALRRVDVPDRCVAVACGLAHSAALTDKGQLYVWGKMRDPTTSAPSKVSSSLPDKYGDALKPRLVPMYGTKLTQLACSNFHTAVADDAGAVYVAGLERGSREMVHAPRRVTLPAGAWTLRSGVDAVALVSDSEVRAPDLVPGLACEADVRLDARVDDAAFGWKHAVAAARFNDD</sequence>
<dbReference type="PROSITE" id="PS51257">
    <property type="entry name" value="PROKAR_LIPOPROTEIN"/>
    <property type="match status" value="1"/>
</dbReference>
<feature type="repeat" description="RCC1" evidence="1">
    <location>
        <begin position="198"/>
        <end position="247"/>
    </location>
</feature>
<dbReference type="InterPro" id="IPR051553">
    <property type="entry name" value="Ran_GTPase-activating"/>
</dbReference>
<evidence type="ECO:0000313" key="2">
    <source>
        <dbReference type="EMBL" id="KAK7248624.1"/>
    </source>
</evidence>
<dbReference type="PRINTS" id="PR00633">
    <property type="entry name" value="RCCNDNSATION"/>
</dbReference>
<name>A0ABR1G6Q4_AURAN</name>
<dbReference type="Pfam" id="PF00415">
    <property type="entry name" value="RCC1"/>
    <property type="match status" value="2"/>
</dbReference>
<dbReference type="PANTHER" id="PTHR45982:SF1">
    <property type="entry name" value="REGULATOR OF CHROMOSOME CONDENSATION"/>
    <property type="match status" value="1"/>
</dbReference>
<protein>
    <submittedName>
        <fullName evidence="2">Guanyl-nucleotide exchange factor</fullName>
    </submittedName>
</protein>
<dbReference type="SUPFAM" id="SSF50985">
    <property type="entry name" value="RCC1/BLIP-II"/>
    <property type="match status" value="1"/>
</dbReference>
<dbReference type="PROSITE" id="PS50012">
    <property type="entry name" value="RCC1_3"/>
    <property type="match status" value="3"/>
</dbReference>
<organism evidence="2 3">
    <name type="scientific">Aureococcus anophagefferens</name>
    <name type="common">Harmful bloom alga</name>
    <dbReference type="NCBI Taxonomy" id="44056"/>
    <lineage>
        <taxon>Eukaryota</taxon>
        <taxon>Sar</taxon>
        <taxon>Stramenopiles</taxon>
        <taxon>Ochrophyta</taxon>
        <taxon>Pelagophyceae</taxon>
        <taxon>Pelagomonadales</taxon>
        <taxon>Pelagomonadaceae</taxon>
        <taxon>Aureococcus</taxon>
    </lineage>
</organism>
<evidence type="ECO:0000256" key="1">
    <source>
        <dbReference type="PROSITE-ProRule" id="PRU00235"/>
    </source>
</evidence>
<feature type="repeat" description="RCC1" evidence="1">
    <location>
        <begin position="248"/>
        <end position="307"/>
    </location>
</feature>
<gene>
    <name evidence="2" type="ORF">SO694_00165041</name>
</gene>